<evidence type="ECO:0000256" key="2">
    <source>
        <dbReference type="ARBA" id="ARBA00022664"/>
    </source>
</evidence>
<evidence type="ECO:0000259" key="10">
    <source>
        <dbReference type="PROSITE" id="PS50090"/>
    </source>
</evidence>
<dbReference type="InterPro" id="IPR021786">
    <property type="entry name" value="Cdc5p/Cef1_C"/>
</dbReference>
<dbReference type="EMBL" id="LMYN01000005">
    <property type="protein sequence ID" value="KSA03802.1"/>
    <property type="molecule type" value="Genomic_DNA"/>
</dbReference>
<dbReference type="InterPro" id="IPR047240">
    <property type="entry name" value="SANT_CDC5L_II"/>
</dbReference>
<dbReference type="InterPro" id="IPR017930">
    <property type="entry name" value="Myb_dom"/>
</dbReference>
<dbReference type="GO" id="GO:0005681">
    <property type="term" value="C:spliceosomal complex"/>
    <property type="evidence" value="ECO:0007669"/>
    <property type="project" value="UniProtKB-KW"/>
</dbReference>
<evidence type="ECO:0000256" key="8">
    <source>
        <dbReference type="ARBA" id="ARBA00034837"/>
    </source>
</evidence>
<comment type="similarity">
    <text evidence="1">Belongs to the CEF1 family.</text>
</comment>
<dbReference type="GeneID" id="26837446"/>
<gene>
    <name evidence="12" type="ORF">AC631_00437</name>
</gene>
<proteinExistence type="inferred from homology"/>
<dbReference type="CDD" id="cd00167">
    <property type="entry name" value="SANT"/>
    <property type="match status" value="1"/>
</dbReference>
<keyword evidence="6" id="KW-0508">mRNA splicing</keyword>
<feature type="compositionally biased region" description="Basic and acidic residues" evidence="9">
    <location>
        <begin position="302"/>
        <end position="311"/>
    </location>
</feature>
<evidence type="ECO:0000256" key="6">
    <source>
        <dbReference type="ARBA" id="ARBA00023187"/>
    </source>
</evidence>
<dbReference type="InterPro" id="IPR009057">
    <property type="entry name" value="Homeodomain-like_sf"/>
</dbReference>
<dbReference type="PANTHER" id="PTHR45885:SF1">
    <property type="entry name" value="CELL DIVISION CYCLE 5-LIKE PROTEIN"/>
    <property type="match status" value="1"/>
</dbReference>
<dbReference type="GO" id="GO:0000398">
    <property type="term" value="P:mRNA splicing, via spliceosome"/>
    <property type="evidence" value="ECO:0007669"/>
    <property type="project" value="InterPro"/>
</dbReference>
<dbReference type="SUPFAM" id="SSF46689">
    <property type="entry name" value="Homeodomain-like"/>
    <property type="match status" value="1"/>
</dbReference>
<evidence type="ECO:0000256" key="7">
    <source>
        <dbReference type="ARBA" id="ARBA00023242"/>
    </source>
</evidence>
<feature type="compositionally biased region" description="Polar residues" evidence="9">
    <location>
        <begin position="362"/>
        <end position="371"/>
    </location>
</feature>
<organism evidence="12 13">
    <name type="scientific">Debaryomyces fabryi</name>
    <dbReference type="NCBI Taxonomy" id="58627"/>
    <lineage>
        <taxon>Eukaryota</taxon>
        <taxon>Fungi</taxon>
        <taxon>Dikarya</taxon>
        <taxon>Ascomycota</taxon>
        <taxon>Saccharomycotina</taxon>
        <taxon>Pichiomycetes</taxon>
        <taxon>Debaryomycetaceae</taxon>
        <taxon>Debaryomyces</taxon>
    </lineage>
</organism>
<dbReference type="GO" id="GO:0003677">
    <property type="term" value="F:DNA binding"/>
    <property type="evidence" value="ECO:0007669"/>
    <property type="project" value="UniProtKB-KW"/>
</dbReference>
<feature type="region of interest" description="Disordered" evidence="9">
    <location>
        <begin position="213"/>
        <end position="391"/>
    </location>
</feature>
<dbReference type="GO" id="GO:0000974">
    <property type="term" value="C:Prp19 complex"/>
    <property type="evidence" value="ECO:0007669"/>
    <property type="project" value="InterPro"/>
</dbReference>
<keyword evidence="2" id="KW-0507">mRNA processing</keyword>
<keyword evidence="3" id="KW-0747">Spliceosome</keyword>
<dbReference type="RefSeq" id="XP_015469904.1">
    <property type="nucleotide sequence ID" value="XM_015609267.1"/>
</dbReference>
<feature type="domain" description="HTH myb-type" evidence="11">
    <location>
        <begin position="1"/>
        <end position="58"/>
    </location>
</feature>
<dbReference type="Pfam" id="PF13921">
    <property type="entry name" value="Myb_DNA-bind_6"/>
    <property type="match status" value="1"/>
</dbReference>
<feature type="domain" description="Myb-like" evidence="10">
    <location>
        <begin position="7"/>
        <end position="54"/>
    </location>
</feature>
<dbReference type="FunFam" id="1.10.10.60:FF:000021">
    <property type="entry name" value="CDC5 cell division cycle 5-like"/>
    <property type="match status" value="1"/>
</dbReference>
<accession>A0A0V1Q618</accession>
<evidence type="ECO:0000313" key="12">
    <source>
        <dbReference type="EMBL" id="KSA03802.1"/>
    </source>
</evidence>
<evidence type="ECO:0000313" key="13">
    <source>
        <dbReference type="Proteomes" id="UP000054251"/>
    </source>
</evidence>
<name>A0A0V1Q618_9ASCO</name>
<feature type="domain" description="Myb-like" evidence="10">
    <location>
        <begin position="55"/>
        <end position="104"/>
    </location>
</feature>
<dbReference type="SMART" id="SM00717">
    <property type="entry name" value="SANT"/>
    <property type="match status" value="2"/>
</dbReference>
<keyword evidence="13" id="KW-1185">Reference proteome</keyword>
<keyword evidence="7" id="KW-0539">Nucleus</keyword>
<feature type="compositionally biased region" description="Basic and acidic residues" evidence="9">
    <location>
        <begin position="343"/>
        <end position="361"/>
    </location>
</feature>
<feature type="region of interest" description="Disordered" evidence="9">
    <location>
        <begin position="108"/>
        <end position="159"/>
    </location>
</feature>
<feature type="domain" description="HTH myb-type" evidence="11">
    <location>
        <begin position="59"/>
        <end position="108"/>
    </location>
</feature>
<dbReference type="PROSITE" id="PS50090">
    <property type="entry name" value="MYB_LIKE"/>
    <property type="match status" value="2"/>
</dbReference>
<keyword evidence="4" id="KW-0677">Repeat</keyword>
<dbReference type="Pfam" id="PF11831">
    <property type="entry name" value="Myb_Cef"/>
    <property type="match status" value="1"/>
</dbReference>
<evidence type="ECO:0000256" key="1">
    <source>
        <dbReference type="ARBA" id="ARBA00010506"/>
    </source>
</evidence>
<keyword evidence="5" id="KW-0238">DNA-binding</keyword>
<sequence length="664" mass="75508">MPPIYVKGGVWTNVEDEILKAAVSKYGLNQWSRVASLLAKKSAKQAKARWNEWLNPSIVKSEWSREEDEKLLSLAKLLPNQWRSIAPIIGRTATHCVERYQKLLEDTNDVGTEGDANDLGLSGPGIESLPATGSSHVGDLNINPESKPAKPDEEDMDDEEKEMLSEARARLANTQGKKAKRKARERMLEESKRISLLQKRRELKAAGMKVSLESKNKKRRQEFDYNADIPHEHEPQSGLYDVDEENEANHLERIKFEREVAKEGVPLQEVDEKHKKRKQEAKKAKNNDAKQPQMSLEAAAEIFHEREQEILKKRKLDLPAPENSLDNPSVLMEQGSNNNLGASHEESIDDRILKATRELKRNQTTKSSLLAENTPDVKQEPLSKELPSSKSKTQWKKSVLSLLKSYFAKLPKPHNDTGIILPSYEPNEEPIETSNEMSSDSRVDQGERLRNLEILRQVDEEKAKLRRSQAVQRELPIPKPSSLQQVNASSSSKLDLLIFNEMRALINSDYAKYEDPTYKSTFIDDLDEEIFDIVNNEISQELENAEAVNVSPRSSHLPKSSKAAEQIVSKLHELSSESSSIENSISASIDISSYSSRENNILQSIGNLYNELNRADIELHGYTKMLQEEEISIDSRSKYLHELVDDLVDNEHKMEEKVRILRRT</sequence>
<dbReference type="InterPro" id="IPR001005">
    <property type="entry name" value="SANT/Myb"/>
</dbReference>
<dbReference type="PROSITE" id="PS51294">
    <property type="entry name" value="HTH_MYB"/>
    <property type="match status" value="2"/>
</dbReference>
<dbReference type="InterPro" id="IPR047242">
    <property type="entry name" value="CDC5L/Cef1"/>
</dbReference>
<evidence type="ECO:0000256" key="4">
    <source>
        <dbReference type="ARBA" id="ARBA00022737"/>
    </source>
</evidence>
<evidence type="ECO:0000256" key="3">
    <source>
        <dbReference type="ARBA" id="ARBA00022728"/>
    </source>
</evidence>
<comment type="caution">
    <text evidence="12">The sequence shown here is derived from an EMBL/GenBank/DDBJ whole genome shotgun (WGS) entry which is preliminary data.</text>
</comment>
<dbReference type="Proteomes" id="UP000054251">
    <property type="component" value="Unassembled WGS sequence"/>
</dbReference>
<dbReference type="PANTHER" id="PTHR45885">
    <property type="entry name" value="CELL DIVISION CYCLE 5-LIKE PROTEIN"/>
    <property type="match status" value="1"/>
</dbReference>
<dbReference type="OrthoDB" id="1410009at2759"/>
<evidence type="ECO:0000259" key="11">
    <source>
        <dbReference type="PROSITE" id="PS51294"/>
    </source>
</evidence>
<evidence type="ECO:0000256" key="5">
    <source>
        <dbReference type="ARBA" id="ARBA00023125"/>
    </source>
</evidence>
<dbReference type="AlphaFoldDB" id="A0A0V1Q618"/>
<reference evidence="12 13" key="1">
    <citation type="submission" date="2015-11" db="EMBL/GenBank/DDBJ databases">
        <title>The genome of Debaryomyces fabryi.</title>
        <authorList>
            <person name="Tafer H."/>
            <person name="Lopandic K."/>
        </authorList>
    </citation>
    <scope>NUCLEOTIDE SEQUENCE [LARGE SCALE GENOMIC DNA]</scope>
    <source>
        <strain evidence="12 13">CBS 789</strain>
    </source>
</reference>
<evidence type="ECO:0000256" key="9">
    <source>
        <dbReference type="SAM" id="MobiDB-lite"/>
    </source>
</evidence>
<dbReference type="CDD" id="cd11659">
    <property type="entry name" value="SANT_CDC5_II"/>
    <property type="match status" value="1"/>
</dbReference>
<protein>
    <recommendedName>
        <fullName evidence="8">Pre-mRNA-splicing factor CEF1</fullName>
    </recommendedName>
</protein>
<dbReference type="Gene3D" id="1.10.10.60">
    <property type="entry name" value="Homeodomain-like"/>
    <property type="match status" value="2"/>
</dbReference>
<feature type="compositionally biased region" description="Basic and acidic residues" evidence="9">
    <location>
        <begin position="247"/>
        <end position="262"/>
    </location>
</feature>